<dbReference type="RefSeq" id="XP_024345233.1">
    <property type="nucleotide sequence ID" value="XM_024500352.1"/>
</dbReference>
<evidence type="ECO:0000313" key="1">
    <source>
        <dbReference type="EMBL" id="EUB54037.1"/>
    </source>
</evidence>
<dbReference type="EMBL" id="APAU02000383">
    <property type="protein sequence ID" value="EUB54037.1"/>
    <property type="molecule type" value="Genomic_DNA"/>
</dbReference>
<keyword evidence="2" id="KW-1185">Reference proteome</keyword>
<gene>
    <name evidence="1" type="ORF">EGR_11103</name>
</gene>
<protein>
    <submittedName>
        <fullName evidence="1">Uncharacterized protein</fullName>
    </submittedName>
</protein>
<dbReference type="AlphaFoldDB" id="W6U6S4"/>
<accession>W6U6S4</accession>
<reference evidence="1 2" key="1">
    <citation type="journal article" date="2013" name="Nat. Genet.">
        <title>The genome of the hydatid tapeworm Echinococcus granulosus.</title>
        <authorList>
            <person name="Zheng H."/>
            <person name="Zhang W."/>
            <person name="Zhang L."/>
            <person name="Zhang Z."/>
            <person name="Li J."/>
            <person name="Lu G."/>
            <person name="Zhu Y."/>
            <person name="Wang Y."/>
            <person name="Huang Y."/>
            <person name="Liu J."/>
            <person name="Kang H."/>
            <person name="Chen J."/>
            <person name="Wang L."/>
            <person name="Chen A."/>
            <person name="Yu S."/>
            <person name="Gao Z."/>
            <person name="Jin L."/>
            <person name="Gu W."/>
            <person name="Wang Z."/>
            <person name="Zhao L."/>
            <person name="Shi B."/>
            <person name="Wen H."/>
            <person name="Lin R."/>
            <person name="Jones M.K."/>
            <person name="Brejova B."/>
            <person name="Vinar T."/>
            <person name="Zhao G."/>
            <person name="McManus D.P."/>
            <person name="Chen Z."/>
            <person name="Zhou Y."/>
            <person name="Wang S."/>
        </authorList>
    </citation>
    <scope>NUCLEOTIDE SEQUENCE [LARGE SCALE GENOMIC DNA]</scope>
</reference>
<organism evidence="1 2">
    <name type="scientific">Echinococcus granulosus</name>
    <name type="common">Hydatid tapeworm</name>
    <dbReference type="NCBI Taxonomy" id="6210"/>
    <lineage>
        <taxon>Eukaryota</taxon>
        <taxon>Metazoa</taxon>
        <taxon>Spiralia</taxon>
        <taxon>Lophotrochozoa</taxon>
        <taxon>Platyhelminthes</taxon>
        <taxon>Cestoda</taxon>
        <taxon>Eucestoda</taxon>
        <taxon>Cyclophyllidea</taxon>
        <taxon>Taeniidae</taxon>
        <taxon>Echinococcus</taxon>
        <taxon>Echinococcus granulosus group</taxon>
    </lineage>
</organism>
<dbReference type="KEGG" id="egl:EGR_11103"/>
<evidence type="ECO:0000313" key="2">
    <source>
        <dbReference type="Proteomes" id="UP000019149"/>
    </source>
</evidence>
<dbReference type="Proteomes" id="UP000019149">
    <property type="component" value="Unassembled WGS sequence"/>
</dbReference>
<comment type="caution">
    <text evidence="1">The sequence shown here is derived from an EMBL/GenBank/DDBJ whole genome shotgun (WGS) entry which is preliminary data.</text>
</comment>
<name>W6U6S4_ECHGR</name>
<dbReference type="CTD" id="36346818"/>
<sequence>MRPIETFPLCVADIGEQYAHVGPHDTFKQAKESRRC</sequence>
<dbReference type="GeneID" id="36346818"/>
<proteinExistence type="predicted"/>